<evidence type="ECO:0008006" key="11">
    <source>
        <dbReference type="Google" id="ProtNLM"/>
    </source>
</evidence>
<dbReference type="GO" id="GO:0005783">
    <property type="term" value="C:endoplasmic reticulum"/>
    <property type="evidence" value="ECO:0007669"/>
    <property type="project" value="GOC"/>
</dbReference>
<evidence type="ECO:0000256" key="3">
    <source>
        <dbReference type="ARBA" id="ARBA00022692"/>
    </source>
</evidence>
<proteinExistence type="inferred from homology"/>
<dbReference type="GO" id="GO:0006890">
    <property type="term" value="P:retrograde vesicle-mediated transport, Golgi to endoplasmic reticulum"/>
    <property type="evidence" value="ECO:0007669"/>
    <property type="project" value="TreeGrafter"/>
</dbReference>
<evidence type="ECO:0000256" key="4">
    <source>
        <dbReference type="ARBA" id="ARBA00022989"/>
    </source>
</evidence>
<dbReference type="Pfam" id="PF03248">
    <property type="entry name" value="Rer1"/>
    <property type="match status" value="1"/>
</dbReference>
<accession>K0SNX2</accession>
<dbReference type="InterPro" id="IPR004932">
    <property type="entry name" value="Rer1"/>
</dbReference>
<protein>
    <recommendedName>
        <fullName evidence="11">Protein RER1</fullName>
    </recommendedName>
</protein>
<evidence type="ECO:0000256" key="2">
    <source>
        <dbReference type="ARBA" id="ARBA00006070"/>
    </source>
</evidence>
<evidence type="ECO:0000256" key="8">
    <source>
        <dbReference type="SAM" id="SignalP"/>
    </source>
</evidence>
<feature type="chain" id="PRO_5003840173" description="Protein RER1" evidence="8">
    <location>
        <begin position="21"/>
        <end position="134"/>
    </location>
</feature>
<keyword evidence="3 7" id="KW-0812">Transmembrane</keyword>
<organism evidence="9 10">
    <name type="scientific">Thalassiosira oceanica</name>
    <name type="common">Marine diatom</name>
    <dbReference type="NCBI Taxonomy" id="159749"/>
    <lineage>
        <taxon>Eukaryota</taxon>
        <taxon>Sar</taxon>
        <taxon>Stramenopiles</taxon>
        <taxon>Ochrophyta</taxon>
        <taxon>Bacillariophyta</taxon>
        <taxon>Coscinodiscophyceae</taxon>
        <taxon>Thalassiosirophycidae</taxon>
        <taxon>Thalassiosirales</taxon>
        <taxon>Thalassiosiraceae</taxon>
        <taxon>Thalassiosira</taxon>
    </lineage>
</organism>
<keyword evidence="4 7" id="KW-1133">Transmembrane helix</keyword>
<evidence type="ECO:0000313" key="9">
    <source>
        <dbReference type="EMBL" id="EJK60122.1"/>
    </source>
</evidence>
<dbReference type="GO" id="GO:0006621">
    <property type="term" value="P:protein retention in ER lumen"/>
    <property type="evidence" value="ECO:0007669"/>
    <property type="project" value="TreeGrafter"/>
</dbReference>
<dbReference type="eggNOG" id="KOG1688">
    <property type="taxonomic scope" value="Eukaryota"/>
</dbReference>
<dbReference type="PANTHER" id="PTHR10743:SF0">
    <property type="entry name" value="PROTEIN RER1"/>
    <property type="match status" value="1"/>
</dbReference>
<name>K0SNX2_THAOC</name>
<dbReference type="GO" id="GO:0000139">
    <property type="term" value="C:Golgi membrane"/>
    <property type="evidence" value="ECO:0007669"/>
    <property type="project" value="TreeGrafter"/>
</dbReference>
<dbReference type="OrthoDB" id="448250at2759"/>
<evidence type="ECO:0000256" key="1">
    <source>
        <dbReference type="ARBA" id="ARBA00004141"/>
    </source>
</evidence>
<keyword evidence="8" id="KW-0732">Signal</keyword>
<reference evidence="9 10" key="1">
    <citation type="journal article" date="2012" name="Genome Biol.">
        <title>Genome and low-iron response of an oceanic diatom adapted to chronic iron limitation.</title>
        <authorList>
            <person name="Lommer M."/>
            <person name="Specht M."/>
            <person name="Roy A.S."/>
            <person name="Kraemer L."/>
            <person name="Andreson R."/>
            <person name="Gutowska M.A."/>
            <person name="Wolf J."/>
            <person name="Bergner S.V."/>
            <person name="Schilhabel M.B."/>
            <person name="Klostermeier U.C."/>
            <person name="Beiko R.G."/>
            <person name="Rosenstiel P."/>
            <person name="Hippler M."/>
            <person name="Laroche J."/>
        </authorList>
    </citation>
    <scope>NUCLEOTIDE SEQUENCE [LARGE SCALE GENOMIC DNA]</scope>
    <source>
        <strain evidence="9 10">CCMP1005</strain>
    </source>
</reference>
<evidence type="ECO:0000313" key="10">
    <source>
        <dbReference type="Proteomes" id="UP000266841"/>
    </source>
</evidence>
<dbReference type="Proteomes" id="UP000266841">
    <property type="component" value="Unassembled WGS sequence"/>
</dbReference>
<sequence length="134" mass="14746">MGSVARLALALALGHLAARATRSLLASFTNRIETSRHAEVKSAVQQQQRRQFSPGARSLATGNAKMMEGSDSDDASPDMGANLKRAMQYWLDKSTIHIFPRWVAFAVSLALVFLRIYLVQGYFIVAYGLGIFLL</sequence>
<gene>
    <name evidence="9" type="ORF">THAOC_19585</name>
</gene>
<keyword evidence="10" id="KW-1185">Reference proteome</keyword>
<evidence type="ECO:0000256" key="7">
    <source>
        <dbReference type="SAM" id="Phobius"/>
    </source>
</evidence>
<dbReference type="PANTHER" id="PTHR10743">
    <property type="entry name" value="PROTEIN RER1"/>
    <property type="match status" value="1"/>
</dbReference>
<evidence type="ECO:0000256" key="5">
    <source>
        <dbReference type="ARBA" id="ARBA00023136"/>
    </source>
</evidence>
<feature type="signal peptide" evidence="8">
    <location>
        <begin position="1"/>
        <end position="20"/>
    </location>
</feature>
<feature type="region of interest" description="Disordered" evidence="6">
    <location>
        <begin position="39"/>
        <end position="77"/>
    </location>
</feature>
<keyword evidence="5 7" id="KW-0472">Membrane</keyword>
<feature type="non-terminal residue" evidence="9">
    <location>
        <position position="134"/>
    </location>
</feature>
<dbReference type="AlphaFoldDB" id="K0SNX2"/>
<evidence type="ECO:0000256" key="6">
    <source>
        <dbReference type="SAM" id="MobiDB-lite"/>
    </source>
</evidence>
<comment type="subcellular location">
    <subcellularLocation>
        <location evidence="1">Membrane</location>
        <topology evidence="1">Multi-pass membrane protein</topology>
    </subcellularLocation>
</comment>
<feature type="transmembrane region" description="Helical" evidence="7">
    <location>
        <begin position="102"/>
        <end position="133"/>
    </location>
</feature>
<comment type="similarity">
    <text evidence="2">Belongs to the RER1 family.</text>
</comment>
<comment type="caution">
    <text evidence="9">The sequence shown here is derived from an EMBL/GenBank/DDBJ whole genome shotgun (WGS) entry which is preliminary data.</text>
</comment>
<dbReference type="EMBL" id="AGNL01021507">
    <property type="protein sequence ID" value="EJK60122.1"/>
    <property type="molecule type" value="Genomic_DNA"/>
</dbReference>